<evidence type="ECO:0000256" key="4">
    <source>
        <dbReference type="SAM" id="SignalP"/>
    </source>
</evidence>
<organism evidence="6 7">
    <name type="scientific">Paenibacillus eucommiae</name>
    <dbReference type="NCBI Taxonomy" id="1355755"/>
    <lineage>
        <taxon>Bacteria</taxon>
        <taxon>Bacillati</taxon>
        <taxon>Bacillota</taxon>
        <taxon>Bacilli</taxon>
        <taxon>Bacillales</taxon>
        <taxon>Paenibacillaceae</taxon>
        <taxon>Paenibacillus</taxon>
    </lineage>
</organism>
<dbReference type="InterPro" id="IPR001119">
    <property type="entry name" value="SLH_dom"/>
</dbReference>
<dbReference type="Gene3D" id="2.60.120.260">
    <property type="entry name" value="Galactose-binding domain-like"/>
    <property type="match status" value="3"/>
</dbReference>
<keyword evidence="4" id="KW-0732">Signal</keyword>
<feature type="chain" id="PRO_5046346682" description="SLH domain-containing protein" evidence="4">
    <location>
        <begin position="28"/>
        <end position="1928"/>
    </location>
</feature>
<dbReference type="InterPro" id="IPR029018">
    <property type="entry name" value="Hex-like_dom2"/>
</dbReference>
<feature type="domain" description="SLH" evidence="5">
    <location>
        <begin position="102"/>
        <end position="165"/>
    </location>
</feature>
<dbReference type="Pfam" id="PF16126">
    <property type="entry name" value="DUF4838"/>
    <property type="match status" value="1"/>
</dbReference>
<keyword evidence="1" id="KW-0378">Hydrolase</keyword>
<keyword evidence="7" id="KW-1185">Reference proteome</keyword>
<evidence type="ECO:0000259" key="5">
    <source>
        <dbReference type="PROSITE" id="PS51272"/>
    </source>
</evidence>
<proteinExistence type="predicted"/>
<evidence type="ECO:0000256" key="3">
    <source>
        <dbReference type="SAM" id="MobiDB-lite"/>
    </source>
</evidence>
<protein>
    <recommendedName>
        <fullName evidence="5">SLH domain-containing protein</fullName>
    </recommendedName>
</protein>
<reference evidence="6 7" key="1">
    <citation type="submission" date="2021-03" db="EMBL/GenBank/DDBJ databases">
        <title>Genomic Encyclopedia of Type Strains, Phase IV (KMG-IV): sequencing the most valuable type-strain genomes for metagenomic binning, comparative biology and taxonomic classification.</title>
        <authorList>
            <person name="Goeker M."/>
        </authorList>
    </citation>
    <scope>NUCLEOTIDE SEQUENCE [LARGE SCALE GENOMIC DNA]</scope>
    <source>
        <strain evidence="6 7">DSM 26048</strain>
    </source>
</reference>
<dbReference type="Gene3D" id="3.30.379.10">
    <property type="entry name" value="Chitobiase/beta-hexosaminidase domain 2-like"/>
    <property type="match status" value="1"/>
</dbReference>
<evidence type="ECO:0000313" key="7">
    <source>
        <dbReference type="Proteomes" id="UP001519287"/>
    </source>
</evidence>
<comment type="caution">
    <text evidence="6">The sequence shown here is derived from an EMBL/GenBank/DDBJ whole genome shotgun (WGS) entry which is preliminary data.</text>
</comment>
<dbReference type="RefSeq" id="WP_209975709.1">
    <property type="nucleotide sequence ID" value="NZ_JAGGLB010000021.1"/>
</dbReference>
<feature type="domain" description="SLH" evidence="5">
    <location>
        <begin position="43"/>
        <end position="101"/>
    </location>
</feature>
<dbReference type="SUPFAM" id="SSF55545">
    <property type="entry name" value="beta-N-acetylhexosaminidase-like domain"/>
    <property type="match status" value="1"/>
</dbReference>
<feature type="region of interest" description="Disordered" evidence="3">
    <location>
        <begin position="441"/>
        <end position="480"/>
    </location>
</feature>
<sequence>MKVSKTSSKVLALLLSFCLIFSSLGMAAGSAAADPNVQTAADADVKADSDIGGHWAEVQLKKWLEAGLLQGYGNGQVAPDRQIARGELVALINRSFGFKEKAEIQFTDLSTSDWQYDEVSIAVKEGYLSGYEDGTVRVHNEISRQEAAVMLERILAPVLAGYADLKAEAAPVFTDAASIAAWSKAAVQQLADHKILGGYEDGSFKPLGSMTRAEAVTILDRALALTGGNKLSDRSFDQAGEYGSADQAQTITGNAAITAKGVTLRNMTITGDLLLAEGIGEGDVVLDQVTVKGATTLNGGGANSVHIRDSVLAAVIIKKNTGTVRIVLEGSTTTGIITVHSSVILEETTSSSTSGVTNVRITSELPSGSKVTLKGHFKQVDVEASNIIIEQMQGSIDKLIILAAAKGIELKTEKDAKILLLVLEAIVKVLGQGSIEKATVSEQAKGTTFEKQPKLLEGAGAPGSGSSSGSPSTNTPNPPATAEIASYSAVNGAITVLFRTIPYESPVISDFVVKQKINDAPETLVTASLISWSAADKKAVLTIPAIAAALEEQHVSYRISYKGSTAVNSSSFVVSGSIKIVGDRQAQAVVVVSAGASAQILDAADMLTEYVKKSTGADLPRITDQQLAANEQLYSSAIKIYLGISRSEDKALYTGMLKDMDDDGFVIDSKEENITIMGPTSYGTQYGIYEFLERYVGVRWLLPGPDGEDVPQTDNLYIPRGIVQEEPAIISRQMFGLHTPDFKFTTADNTLNYEWGIRNRMHDRISGYQHNMSYLFFPLKGYPAENYPTEHPEVYPMRNGERFIPTTEILWQPCFSEPIAVELAIGTVNAYFDAHPEQTSFSLAVNDGLGYCEAEPDHPKNPHKMNSIGYPYMSDIYYDWVNKVVEGVLEKHPDKWFGVLAYLEVNDPPSFQLNPRVIPYFTKDRMAWIDEGIRTKDQATIESWNKVSTHLAFYDYVYGTPYMVPRVYPHQMAEYLRYGKEHGVIAFFAELLQNWGEGPKAWLMAKLLWNPDQDVDVLLNDWYVRAVGEEAAADLKAYFDHWEQFWTERVKATDWFEDRKDITYLSYYWGTYMEAITDEEIAASRLLLESVMAKAKTPQQQARAEILLRQFEYYEASALSYPKNVQAPTDLQSALQLLEEGAKSQIKADYAQKRLDLIEQFKGDPLMEHSINPVNEGLLWSGWSPSVVWSLIEYIEQNEQQAAPVLARIAEMESSQDEAERNYAKLLRRIINAETLNLNSSFEAGTTTADNWDTWVLNYGDFKRVEQPENCYTGSACIYLNHFYYGDLSQTLPVKPGLIIAKMKYYVTKQTQTVGDTWLQMDLLDENGSVLSTFKSGQQAYSSSRGNWNEVSVMGYVPETVNGVAVKQVKVTNTVNGFHEQGAQMYMDDFEVYQSAEQDPPLPVVVSGVETADGALAVFFHENPDETPVVEDFTIVQQINGKATGAVPTAISWISEENKAVLTFPYVGGKVWEQNVAYSVTYKATAPVKSATLVLPAVTEGLEQIVQNASFEQWNSESDAVNWTFWGEGFTRSSATKRSGGYSLVADGLQGGQNEAGGGGPFQTVPITKAGDYAGVVRFNTMAATSGVLSWSIIMKDSDGGVVKRVTSAQRPVALSKGSWTPLEFEFKVDEGVTSLQFFVLMNDFKKGDTIYFDDVEIYRIAVPEPKNPISSVAAENGNLAVTFQTVPGQEPLAGDFTIERVINGATAEPVTPIGITWDVNHQTAALTIPALTQQVWEQHAVYSVRYKDAAAVKAAPILLSGDTEGLEQIMLNASFEQWNTVSEAANWGFWGEGFTRSDTIKRSGSHSLVADGLQPGQNDAGGGGAIQEVSVQAPGHYVGVVRFNTTVNTAGVVSWCVHSKDSSGEVVKNVCSDKRAASASEGNWIPFEFNFDVEEGVSSLRVFVLMNNFNKGDTIYFDDVELFKVQQ</sequence>
<feature type="signal peptide" evidence="4">
    <location>
        <begin position="1"/>
        <end position="27"/>
    </location>
</feature>
<evidence type="ECO:0000256" key="1">
    <source>
        <dbReference type="ARBA" id="ARBA00022801"/>
    </source>
</evidence>
<dbReference type="PANTHER" id="PTHR47406">
    <property type="entry name" value="COAGULATION FACTOR 5/8 TYPE, C-TERMINAL"/>
    <property type="match status" value="1"/>
</dbReference>
<dbReference type="PROSITE" id="PS51272">
    <property type="entry name" value="SLH"/>
    <property type="match status" value="3"/>
</dbReference>
<name>A0ABS4J1Y0_9BACL</name>
<evidence type="ECO:0000256" key="2">
    <source>
        <dbReference type="SAM" id="Coils"/>
    </source>
</evidence>
<dbReference type="Proteomes" id="UP001519287">
    <property type="component" value="Unassembled WGS sequence"/>
</dbReference>
<dbReference type="Pfam" id="PF00395">
    <property type="entry name" value="SLH"/>
    <property type="match status" value="3"/>
</dbReference>
<dbReference type="PANTHER" id="PTHR47406:SF2">
    <property type="entry name" value="ALPHA GLUCURONIDASE N-TERMINAL DOMAIN-CONTAINING PROTEIN"/>
    <property type="match status" value="1"/>
</dbReference>
<evidence type="ECO:0000313" key="6">
    <source>
        <dbReference type="EMBL" id="MBP1993844.1"/>
    </source>
</evidence>
<feature type="compositionally biased region" description="Low complexity" evidence="3">
    <location>
        <begin position="464"/>
        <end position="475"/>
    </location>
</feature>
<dbReference type="InterPro" id="IPR032287">
    <property type="entry name" value="DUF4838"/>
</dbReference>
<feature type="coiled-coil region" evidence="2">
    <location>
        <begin position="1209"/>
        <end position="1236"/>
    </location>
</feature>
<feature type="compositionally biased region" description="Polar residues" evidence="3">
    <location>
        <begin position="441"/>
        <end position="450"/>
    </location>
</feature>
<dbReference type="EMBL" id="JAGGLB010000021">
    <property type="protein sequence ID" value="MBP1993844.1"/>
    <property type="molecule type" value="Genomic_DNA"/>
</dbReference>
<gene>
    <name evidence="6" type="ORF">J2Z66_005470</name>
</gene>
<feature type="domain" description="SLH" evidence="5">
    <location>
        <begin position="170"/>
        <end position="233"/>
    </location>
</feature>
<accession>A0ABS4J1Y0</accession>
<keyword evidence="2" id="KW-0175">Coiled coil</keyword>